<dbReference type="PANTHER" id="PTHR31290">
    <property type="entry name" value="UV-DAMAGE ENDONUCLEASE"/>
    <property type="match status" value="1"/>
</dbReference>
<dbReference type="GO" id="GO:0006289">
    <property type="term" value="P:nucleotide-excision repair"/>
    <property type="evidence" value="ECO:0007669"/>
    <property type="project" value="InterPro"/>
</dbReference>
<evidence type="ECO:0000256" key="6">
    <source>
        <dbReference type="ARBA" id="ARBA00023204"/>
    </source>
</evidence>
<gene>
    <name evidence="7" type="primary">uvsE</name>
    <name evidence="7" type="ORF">CLOSAC_35540</name>
</gene>
<accession>A0A1S8MYN3</accession>
<dbReference type="SUPFAM" id="SSF51658">
    <property type="entry name" value="Xylose isomerase-like"/>
    <property type="match status" value="1"/>
</dbReference>
<dbReference type="EMBL" id="LZYZ01000007">
    <property type="protein sequence ID" value="OOM09273.1"/>
    <property type="molecule type" value="Genomic_DNA"/>
</dbReference>
<keyword evidence="5 7" id="KW-0378">Hydrolase</keyword>
<dbReference type="Proteomes" id="UP000191154">
    <property type="component" value="Unassembled WGS sequence"/>
</dbReference>
<organism evidence="7 8">
    <name type="scientific">Clostridium saccharobutylicum</name>
    <dbReference type="NCBI Taxonomy" id="169679"/>
    <lineage>
        <taxon>Bacteria</taxon>
        <taxon>Bacillati</taxon>
        <taxon>Bacillota</taxon>
        <taxon>Clostridia</taxon>
        <taxon>Eubacteriales</taxon>
        <taxon>Clostridiaceae</taxon>
        <taxon>Clostridium</taxon>
    </lineage>
</organism>
<dbReference type="GO" id="GO:0016787">
    <property type="term" value="F:hydrolase activity"/>
    <property type="evidence" value="ECO:0007669"/>
    <property type="project" value="UniProtKB-KW"/>
</dbReference>
<protein>
    <submittedName>
        <fullName evidence="7">UV DNA damage endonuclease</fullName>
        <ecNumber evidence="7">3.-.-.-</ecNumber>
    </submittedName>
</protein>
<keyword evidence="1" id="KW-0540">Nuclease</keyword>
<dbReference type="PANTHER" id="PTHR31290:SF5">
    <property type="entry name" value="UV-DAMAGE ENDONUCLEASE"/>
    <property type="match status" value="1"/>
</dbReference>
<dbReference type="Gene3D" id="3.20.20.150">
    <property type="entry name" value="Divalent-metal-dependent TIM barrel enzymes"/>
    <property type="match status" value="1"/>
</dbReference>
<dbReference type="InterPro" id="IPR036237">
    <property type="entry name" value="Xyl_isomerase-like_sf"/>
</dbReference>
<reference evidence="7 8" key="1">
    <citation type="submission" date="2016-05" db="EMBL/GenBank/DDBJ databases">
        <title>Microbial solvent formation.</title>
        <authorList>
            <person name="Poehlein A."/>
            <person name="Montoya Solano J.D."/>
            <person name="Flitsch S."/>
            <person name="Krabben P."/>
            <person name="Duerre P."/>
            <person name="Daniel R."/>
        </authorList>
    </citation>
    <scope>NUCLEOTIDE SEQUENCE [LARGE SCALE GENOMIC DNA]</scope>
    <source>
        <strain evidence="7 8">L1-8</strain>
    </source>
</reference>
<evidence type="ECO:0000313" key="7">
    <source>
        <dbReference type="EMBL" id="OOM09273.1"/>
    </source>
</evidence>
<keyword evidence="3" id="KW-0227">DNA damage</keyword>
<proteinExistence type="predicted"/>
<dbReference type="STRING" id="169679.CSACC_27710"/>
<keyword evidence="6" id="KW-0234">DNA repair</keyword>
<evidence type="ECO:0000256" key="2">
    <source>
        <dbReference type="ARBA" id="ARBA00022759"/>
    </source>
</evidence>
<evidence type="ECO:0000256" key="3">
    <source>
        <dbReference type="ARBA" id="ARBA00022763"/>
    </source>
</evidence>
<comment type="caution">
    <text evidence="7">The sequence shown here is derived from an EMBL/GenBank/DDBJ whole genome shotgun (WGS) entry which is preliminary data.</text>
</comment>
<keyword evidence="4" id="KW-0228">DNA excision</keyword>
<evidence type="ECO:0000256" key="1">
    <source>
        <dbReference type="ARBA" id="ARBA00022722"/>
    </source>
</evidence>
<keyword evidence="2 7" id="KW-0255">Endonuclease</keyword>
<dbReference type="AlphaFoldDB" id="A0A1S8MYN3"/>
<dbReference type="RefSeq" id="WP_077866596.1">
    <property type="nucleotide sequence ID" value="NZ_LZYZ01000007.1"/>
</dbReference>
<dbReference type="Pfam" id="PF03851">
    <property type="entry name" value="UvdE"/>
    <property type="match status" value="1"/>
</dbReference>
<dbReference type="InterPro" id="IPR004601">
    <property type="entry name" value="UvdE"/>
</dbReference>
<dbReference type="EC" id="3.-.-.-" evidence="7"/>
<name>A0A1S8MYN3_CLOSA</name>
<dbReference type="GO" id="GO:0009411">
    <property type="term" value="P:response to UV"/>
    <property type="evidence" value="ECO:0007669"/>
    <property type="project" value="InterPro"/>
</dbReference>
<sequence length="320" mass="37580">MRVRLGYVAISMKLGKTVTSSSTVTFANYNKLSTDEQKLEKLKKVALSNLRDLETILKYNAENNIHFYRITSALVPLVTHPEVGYWGHREIFKKDFEHIGRLIRKYNMRVDTHPDEFNVLNSVNPRVVINTKVNLICQSEWFEDLNYPEGKMVLHVGGATGGKEEGIKRFINNFNQYPEEITSRLIIENDDKTYTAKEVLNLCKILNIPMVVDVHHHNCNNNGESIQDMLEEIFNTWNREELPPKIHFSTPRDHEKDRKHSDYINATDFIEFIEKAKKIDRDFDVMLECKKKDEALYRLVEDIKNIKPRYKWIDQSSFEI</sequence>
<evidence type="ECO:0000313" key="8">
    <source>
        <dbReference type="Proteomes" id="UP000191154"/>
    </source>
</evidence>
<evidence type="ECO:0000256" key="5">
    <source>
        <dbReference type="ARBA" id="ARBA00022801"/>
    </source>
</evidence>
<evidence type="ECO:0000256" key="4">
    <source>
        <dbReference type="ARBA" id="ARBA00022769"/>
    </source>
</evidence>
<dbReference type="NCBIfam" id="TIGR00629">
    <property type="entry name" value="uvde"/>
    <property type="match status" value="1"/>
</dbReference>
<dbReference type="GO" id="GO:0004519">
    <property type="term" value="F:endonuclease activity"/>
    <property type="evidence" value="ECO:0007669"/>
    <property type="project" value="UniProtKB-KW"/>
</dbReference>